<dbReference type="InterPro" id="IPR051309">
    <property type="entry name" value="ABCF_ATPase"/>
</dbReference>
<dbReference type="PANTHER" id="PTHR42855:SF2">
    <property type="entry name" value="DRUG RESISTANCE ABC TRANSPORTER,ATP-BINDING PROTEIN"/>
    <property type="match status" value="1"/>
</dbReference>
<dbReference type="GO" id="GO:0016887">
    <property type="term" value="F:ATP hydrolysis activity"/>
    <property type="evidence" value="ECO:0007669"/>
    <property type="project" value="InterPro"/>
</dbReference>
<proteinExistence type="predicted"/>
<keyword evidence="1" id="KW-0547">Nucleotide-binding</keyword>
<feature type="domain" description="ABC transporter" evidence="4">
    <location>
        <begin position="2"/>
        <end position="228"/>
    </location>
</feature>
<keyword evidence="2 5" id="KW-0067">ATP-binding</keyword>
<evidence type="ECO:0000256" key="3">
    <source>
        <dbReference type="SAM" id="Coils"/>
    </source>
</evidence>
<feature type="coiled-coil region" evidence="3">
    <location>
        <begin position="247"/>
        <end position="280"/>
    </location>
</feature>
<dbReference type="SMART" id="SM00382">
    <property type="entry name" value="AAA"/>
    <property type="match status" value="2"/>
</dbReference>
<evidence type="ECO:0000259" key="4">
    <source>
        <dbReference type="PROSITE" id="PS50893"/>
    </source>
</evidence>
<evidence type="ECO:0000313" key="5">
    <source>
        <dbReference type="EMBL" id="KKQ11402.1"/>
    </source>
</evidence>
<reference evidence="5 6" key="1">
    <citation type="journal article" date="2015" name="Nature">
        <title>rRNA introns, odd ribosomes, and small enigmatic genomes across a large radiation of phyla.</title>
        <authorList>
            <person name="Brown C.T."/>
            <person name="Hug L.A."/>
            <person name="Thomas B.C."/>
            <person name="Sharon I."/>
            <person name="Castelle C.J."/>
            <person name="Singh A."/>
            <person name="Wilkins M.J."/>
            <person name="Williams K.H."/>
            <person name="Banfield J.F."/>
        </authorList>
    </citation>
    <scope>NUCLEOTIDE SEQUENCE [LARGE SCALE GENOMIC DNA]</scope>
</reference>
<evidence type="ECO:0000256" key="2">
    <source>
        <dbReference type="ARBA" id="ARBA00022840"/>
    </source>
</evidence>
<dbReference type="InterPro" id="IPR003439">
    <property type="entry name" value="ABC_transporter-like_ATP-bd"/>
</dbReference>
<dbReference type="PATRIC" id="fig|1619091.4.peg.380"/>
<dbReference type="AlphaFoldDB" id="A0A0G0F0T7"/>
<accession>A0A0G0F0T7</accession>
<sequence length="500" mass="56959">MLNINNISLSRGHKQILKNISLTMGEEEKVGLVGVNGAGKSTILKVIGGLEEADLGNVSFKGTMSYLAQETHKEMDINNHPNLTIGEYLIIEKSIDVEEWEIKKFLNNLKMDDKDCDSKLGELSGGQKIKVEIIKILMEKADLLILDEPTNFLDIPSAEWLMRYLVTYPKAVLVVSHDLRLMNKGITKIWFLNERIHDVEVYRGNYEQFLKVQALRDEFLVKQLVSEERKAEKVFELAQNLSGRKSIKEKKRAARKFEQAKELKENVKELQVKVMKGKKMHLNIPVPMQSNKLVLEMDNISKAYIKGKEILKDVSCNVQKNDRLAVIGKNGAGKTTLLKILAGRLKQDSGTYKWGFNTNVGYYSQENEDLDFNKTVWENIEKLEWGTLDKRKFLGGFLIAGDMIDQKVSTLSGGEKTRLALAKLFAGGYNVLLLDEPTTYLDPDSQNILLHALKEYKGTIILVSHEPHFVRELGIEKVILMPEEYFGYFRDEYIERVGAI</sequence>
<dbReference type="Pfam" id="PF00005">
    <property type="entry name" value="ABC_tran"/>
    <property type="match status" value="2"/>
</dbReference>
<keyword evidence="3" id="KW-0175">Coiled coil</keyword>
<evidence type="ECO:0000256" key="1">
    <source>
        <dbReference type="ARBA" id="ARBA00022741"/>
    </source>
</evidence>
<dbReference type="SUPFAM" id="SSF52540">
    <property type="entry name" value="P-loop containing nucleoside triphosphate hydrolases"/>
    <property type="match status" value="2"/>
</dbReference>
<dbReference type="GO" id="GO:0005524">
    <property type="term" value="F:ATP binding"/>
    <property type="evidence" value="ECO:0007669"/>
    <property type="project" value="UniProtKB-KW"/>
</dbReference>
<dbReference type="Proteomes" id="UP000034075">
    <property type="component" value="Unassembled WGS sequence"/>
</dbReference>
<protein>
    <submittedName>
        <fullName evidence="5">ABC transporter, ATP-binding protein</fullName>
    </submittedName>
</protein>
<dbReference type="InterPro" id="IPR017871">
    <property type="entry name" value="ABC_transporter-like_CS"/>
</dbReference>
<dbReference type="EMBL" id="LBSF01000028">
    <property type="protein sequence ID" value="KKQ11402.1"/>
    <property type="molecule type" value="Genomic_DNA"/>
</dbReference>
<name>A0A0G0F0T7_9BACT</name>
<dbReference type="PROSITE" id="PS50893">
    <property type="entry name" value="ABC_TRANSPORTER_2"/>
    <property type="match status" value="2"/>
</dbReference>
<dbReference type="PANTHER" id="PTHR42855">
    <property type="entry name" value="ABC TRANSPORTER ATP-BINDING SUBUNIT"/>
    <property type="match status" value="1"/>
</dbReference>
<dbReference type="InterPro" id="IPR003593">
    <property type="entry name" value="AAA+_ATPase"/>
</dbReference>
<organism evidence="5 6">
    <name type="scientific">candidate division WS6 bacterium GW2011_GWC2_36_7</name>
    <dbReference type="NCBI Taxonomy" id="1619091"/>
    <lineage>
        <taxon>Bacteria</taxon>
        <taxon>Candidatus Dojkabacteria</taxon>
    </lineage>
</organism>
<dbReference type="InterPro" id="IPR027417">
    <property type="entry name" value="P-loop_NTPase"/>
</dbReference>
<feature type="domain" description="ABC transporter" evidence="4">
    <location>
        <begin position="295"/>
        <end position="498"/>
    </location>
</feature>
<dbReference type="CDD" id="cd03221">
    <property type="entry name" value="ABCF_EF-3"/>
    <property type="match status" value="2"/>
</dbReference>
<evidence type="ECO:0000313" key="6">
    <source>
        <dbReference type="Proteomes" id="UP000034075"/>
    </source>
</evidence>
<dbReference type="PROSITE" id="PS00211">
    <property type="entry name" value="ABC_TRANSPORTER_1"/>
    <property type="match status" value="1"/>
</dbReference>
<dbReference type="Gene3D" id="3.40.50.300">
    <property type="entry name" value="P-loop containing nucleotide triphosphate hydrolases"/>
    <property type="match status" value="2"/>
</dbReference>
<comment type="caution">
    <text evidence="5">The sequence shown here is derived from an EMBL/GenBank/DDBJ whole genome shotgun (WGS) entry which is preliminary data.</text>
</comment>
<gene>
    <name evidence="5" type="ORF">US24_C0028G0002</name>
</gene>